<feature type="compositionally biased region" description="Acidic residues" evidence="5">
    <location>
        <begin position="334"/>
        <end position="344"/>
    </location>
</feature>
<comment type="caution">
    <text evidence="8">The sequence shown here is derived from an EMBL/GenBank/DDBJ whole genome shotgun (WGS) entry which is preliminary data.</text>
</comment>
<dbReference type="AlphaFoldDB" id="A0ABD2PSS0"/>
<feature type="transmembrane region" description="Helical" evidence="6">
    <location>
        <begin position="192"/>
        <end position="211"/>
    </location>
</feature>
<evidence type="ECO:0000256" key="2">
    <source>
        <dbReference type="ARBA" id="ARBA00022692"/>
    </source>
</evidence>
<evidence type="ECO:0000256" key="3">
    <source>
        <dbReference type="ARBA" id="ARBA00022989"/>
    </source>
</evidence>
<feature type="transmembrane region" description="Helical" evidence="6">
    <location>
        <begin position="217"/>
        <end position="240"/>
    </location>
</feature>
<feature type="transmembrane region" description="Helical" evidence="6">
    <location>
        <begin position="146"/>
        <end position="168"/>
    </location>
</feature>
<dbReference type="PANTHER" id="PTHR12011:SF470">
    <property type="entry name" value="ADHESION G PROTEIN-COUPLED RECEPTOR L2-LIKE"/>
    <property type="match status" value="1"/>
</dbReference>
<dbReference type="Gene3D" id="1.20.1070.10">
    <property type="entry name" value="Rhodopsin 7-helix transmembrane proteins"/>
    <property type="match status" value="1"/>
</dbReference>
<evidence type="ECO:0000259" key="7">
    <source>
        <dbReference type="PROSITE" id="PS50261"/>
    </source>
</evidence>
<organism evidence="8 9">
    <name type="scientific">Cichlidogyrus casuarinus</name>
    <dbReference type="NCBI Taxonomy" id="1844966"/>
    <lineage>
        <taxon>Eukaryota</taxon>
        <taxon>Metazoa</taxon>
        <taxon>Spiralia</taxon>
        <taxon>Lophotrochozoa</taxon>
        <taxon>Platyhelminthes</taxon>
        <taxon>Monogenea</taxon>
        <taxon>Monopisthocotylea</taxon>
        <taxon>Dactylogyridea</taxon>
        <taxon>Ancyrocephalidae</taxon>
        <taxon>Cichlidogyrus</taxon>
    </lineage>
</organism>
<feature type="compositionally biased region" description="Acidic residues" evidence="5">
    <location>
        <begin position="265"/>
        <end position="274"/>
    </location>
</feature>
<evidence type="ECO:0000256" key="6">
    <source>
        <dbReference type="SAM" id="Phobius"/>
    </source>
</evidence>
<gene>
    <name evidence="8" type="ORF">Ciccas_011053</name>
</gene>
<evidence type="ECO:0000256" key="4">
    <source>
        <dbReference type="ARBA" id="ARBA00023136"/>
    </source>
</evidence>
<reference evidence="8 9" key="1">
    <citation type="submission" date="2024-11" db="EMBL/GenBank/DDBJ databases">
        <title>Adaptive evolution of stress response genes in parasites aligns with host niche diversity.</title>
        <authorList>
            <person name="Hahn C."/>
            <person name="Resl P."/>
        </authorList>
    </citation>
    <scope>NUCLEOTIDE SEQUENCE [LARGE SCALE GENOMIC DNA]</scope>
    <source>
        <strain evidence="8">EGGRZ-B1_66</strain>
        <tissue evidence="8">Body</tissue>
    </source>
</reference>
<feature type="region of interest" description="Disordered" evidence="5">
    <location>
        <begin position="265"/>
        <end position="344"/>
    </location>
</feature>
<feature type="compositionally biased region" description="Low complexity" evidence="5">
    <location>
        <begin position="308"/>
        <end position="322"/>
    </location>
</feature>
<dbReference type="Proteomes" id="UP001626550">
    <property type="component" value="Unassembled WGS sequence"/>
</dbReference>
<dbReference type="PROSITE" id="PS50261">
    <property type="entry name" value="G_PROTEIN_RECEP_F2_4"/>
    <property type="match status" value="1"/>
</dbReference>
<dbReference type="EMBL" id="JBJKFK010003005">
    <property type="protein sequence ID" value="KAL3310384.1"/>
    <property type="molecule type" value="Genomic_DNA"/>
</dbReference>
<dbReference type="GO" id="GO:0016020">
    <property type="term" value="C:membrane"/>
    <property type="evidence" value="ECO:0007669"/>
    <property type="project" value="UniProtKB-SubCell"/>
</dbReference>
<feature type="transmembrane region" description="Helical" evidence="6">
    <location>
        <begin position="79"/>
        <end position="97"/>
    </location>
</feature>
<feature type="transmembrane region" description="Helical" evidence="6">
    <location>
        <begin position="38"/>
        <end position="59"/>
    </location>
</feature>
<comment type="subcellular location">
    <subcellularLocation>
        <location evidence="1">Membrane</location>
        <topology evidence="1">Multi-pass membrane protein</topology>
    </subcellularLocation>
</comment>
<dbReference type="SUPFAM" id="SSF81321">
    <property type="entry name" value="Family A G protein-coupled receptor-like"/>
    <property type="match status" value="1"/>
</dbReference>
<dbReference type="Pfam" id="PF00002">
    <property type="entry name" value="7tm_2"/>
    <property type="match status" value="1"/>
</dbReference>
<keyword evidence="2 6" id="KW-0812">Transmembrane</keyword>
<keyword evidence="4 6" id="KW-0472">Membrane</keyword>
<feature type="transmembrane region" description="Helical" evidence="6">
    <location>
        <begin position="109"/>
        <end position="126"/>
    </location>
</feature>
<feature type="compositionally biased region" description="Polar residues" evidence="5">
    <location>
        <begin position="290"/>
        <end position="307"/>
    </location>
</feature>
<sequence length="344" mass="38957">MKWPSYIGCIVCSISALATFGFLMKFKTTTNTSNIHKNLALATAMSQLSLLIGVDIVFFPMCCKIFSLLLHYSVLANDAWLMNEAFNLYILITYAAHSHSSSTQTGDSSMLRYYVMGWIPVTLAIFGTNMGSYKAENFCWISLKHIWLFFAPCLAINLITVLVLVFTIKEHRESAYTKDEKANQAISIQTRAIWSQVFLLSVSWAFGYYALYKKDLIVHFLFGFFGFIQGIFLFVFYFLLNDEVRSEIHKSPKYLLEYVNVGSSDEEDEEETNEEPQQSPKKVDIPIVQLKQTTTSESTQSADEAQTFSSSSFPSPSSSVSSDAKIRQRKQLPVDEDNELVTSI</sequence>
<dbReference type="PANTHER" id="PTHR12011">
    <property type="entry name" value="ADHESION G-PROTEIN COUPLED RECEPTOR"/>
    <property type="match status" value="1"/>
</dbReference>
<keyword evidence="3 6" id="KW-1133">Transmembrane helix</keyword>
<evidence type="ECO:0000313" key="8">
    <source>
        <dbReference type="EMBL" id="KAL3310384.1"/>
    </source>
</evidence>
<dbReference type="InterPro" id="IPR000832">
    <property type="entry name" value="GPCR_2_secretin-like"/>
</dbReference>
<keyword evidence="9" id="KW-1185">Reference proteome</keyword>
<dbReference type="InterPro" id="IPR017981">
    <property type="entry name" value="GPCR_2-like_7TM"/>
</dbReference>
<name>A0ABD2PSS0_9PLAT</name>
<feature type="domain" description="G-protein coupled receptors family 2 profile 2" evidence="7">
    <location>
        <begin position="1"/>
        <end position="241"/>
    </location>
</feature>
<protein>
    <recommendedName>
        <fullName evidence="7">G-protein coupled receptors family 2 profile 2 domain-containing protein</fullName>
    </recommendedName>
</protein>
<evidence type="ECO:0000313" key="9">
    <source>
        <dbReference type="Proteomes" id="UP001626550"/>
    </source>
</evidence>
<evidence type="ECO:0000256" key="1">
    <source>
        <dbReference type="ARBA" id="ARBA00004141"/>
    </source>
</evidence>
<accession>A0ABD2PSS0</accession>
<evidence type="ECO:0000256" key="5">
    <source>
        <dbReference type="SAM" id="MobiDB-lite"/>
    </source>
</evidence>
<proteinExistence type="predicted"/>
<feature type="transmembrane region" description="Helical" evidence="6">
    <location>
        <begin position="6"/>
        <end position="26"/>
    </location>
</feature>